<dbReference type="AlphaFoldDB" id="A0A1S7LFA5"/>
<dbReference type="SUPFAM" id="SSF50630">
    <property type="entry name" value="Acid proteases"/>
    <property type="match status" value="1"/>
</dbReference>
<dbReference type="InterPro" id="IPR021109">
    <property type="entry name" value="Peptidase_aspartic_dom_sf"/>
</dbReference>
<protein>
    <recommendedName>
        <fullName evidence="3">Peptidase A2 domain-containing protein</fullName>
    </recommendedName>
</protein>
<dbReference type="InterPro" id="IPR034122">
    <property type="entry name" value="Retropepsin-like_bacterial"/>
</dbReference>
<dbReference type="GO" id="GO:0006508">
    <property type="term" value="P:proteolysis"/>
    <property type="evidence" value="ECO:0007669"/>
    <property type="project" value="InterPro"/>
</dbReference>
<evidence type="ECO:0000256" key="1">
    <source>
        <dbReference type="SAM" id="Phobius"/>
    </source>
</evidence>
<evidence type="ECO:0000313" key="2">
    <source>
        <dbReference type="EMBL" id="CRH04496.1"/>
    </source>
</evidence>
<keyword evidence="1" id="KW-0812">Transmembrane</keyword>
<dbReference type="CDD" id="cd05483">
    <property type="entry name" value="retropepsin_like_bacteria"/>
    <property type="match status" value="1"/>
</dbReference>
<organism evidence="2">
    <name type="scientific">Magnetococcus massalia (strain MO-1)</name>
    <dbReference type="NCBI Taxonomy" id="451514"/>
    <lineage>
        <taxon>Bacteria</taxon>
        <taxon>Pseudomonadati</taxon>
        <taxon>Pseudomonadota</taxon>
        <taxon>Magnetococcia</taxon>
        <taxon>Magnetococcales</taxon>
        <taxon>Magnetococcaceae</taxon>
        <taxon>Magnetococcus</taxon>
    </lineage>
</organism>
<proteinExistence type="predicted"/>
<name>A0A1S7LFA5_MAGMO</name>
<evidence type="ECO:0008006" key="3">
    <source>
        <dbReference type="Google" id="ProtNLM"/>
    </source>
</evidence>
<gene>
    <name evidence="2" type="ORF">MAGMO_0283</name>
</gene>
<feature type="transmembrane region" description="Helical" evidence="1">
    <location>
        <begin position="31"/>
        <end position="50"/>
    </location>
</feature>
<dbReference type="PROSITE" id="PS00141">
    <property type="entry name" value="ASP_PROTEASE"/>
    <property type="match status" value="1"/>
</dbReference>
<reference evidence="2" key="1">
    <citation type="submission" date="2015-04" db="EMBL/GenBank/DDBJ databases">
        <authorList>
            <person name="Syromyatnikov M.Y."/>
            <person name="Popov V.N."/>
        </authorList>
    </citation>
    <scope>NUCLEOTIDE SEQUENCE</scope>
    <source>
        <strain evidence="2">MO-1</strain>
    </source>
</reference>
<dbReference type="GO" id="GO:0004190">
    <property type="term" value="F:aspartic-type endopeptidase activity"/>
    <property type="evidence" value="ECO:0007669"/>
    <property type="project" value="InterPro"/>
</dbReference>
<dbReference type="NCBIfam" id="TIGR02281">
    <property type="entry name" value="clan_AA_DTGA"/>
    <property type="match status" value="1"/>
</dbReference>
<feature type="transmembrane region" description="Helical" evidence="1">
    <location>
        <begin position="62"/>
        <end position="78"/>
    </location>
</feature>
<dbReference type="EMBL" id="LO017727">
    <property type="protein sequence ID" value="CRH04496.1"/>
    <property type="molecule type" value="Genomic_DNA"/>
</dbReference>
<dbReference type="Pfam" id="PF13975">
    <property type="entry name" value="gag-asp_proteas"/>
    <property type="match status" value="1"/>
</dbReference>
<keyword evidence="1" id="KW-1133">Transmembrane helix</keyword>
<accession>A0A1S7LFA5</accession>
<dbReference type="InterPro" id="IPR001969">
    <property type="entry name" value="Aspartic_peptidase_AS"/>
</dbReference>
<sequence length="225" mass="25160">MLGYAVIVLAIVLTLRYLVTGELMPQQHEGWDLWGYALAISLLVGSWLASSHNRMGSMVKQIGGWIAFICLLIVVYGYRHELGSVKDRFFTTLMPGQTISQSSNRSLTISQSKDGHFHTVLTINNQRIPFLVDTGASTIVLSPGAASRVGFDPDQLDYTRRFRTANGVVYNAPVVLKKLELGGIRMQNVPAVVNGTAMRRSLLGMTFFNRLKRYSVHNERLTLEW</sequence>
<dbReference type="InterPro" id="IPR011969">
    <property type="entry name" value="Clan_AA_Asp_peptidase_C"/>
</dbReference>
<dbReference type="Gene3D" id="2.40.70.10">
    <property type="entry name" value="Acid Proteases"/>
    <property type="match status" value="1"/>
</dbReference>
<keyword evidence="1" id="KW-0472">Membrane</keyword>